<dbReference type="EMBL" id="CP072800">
    <property type="protein sequence ID" value="QTR48982.1"/>
    <property type="molecule type" value="Genomic_DNA"/>
</dbReference>
<evidence type="ECO:0000313" key="1">
    <source>
        <dbReference type="EMBL" id="QTR48982.1"/>
    </source>
</evidence>
<dbReference type="RefSeq" id="WP_210225850.1">
    <property type="nucleotide sequence ID" value="NZ_CP072800.1"/>
</dbReference>
<gene>
    <name evidence="1" type="ORF">J8380_11930</name>
</gene>
<sequence length="111" mass="12123">MKVIADGLALKIAKVTGPAHNFLGFEFAYVATATTFEDMNSKTPASTANEIREIIVAALNGVGFENPLHGKLYLKKVLFDGLDTPDKATYEALIITLSEYAKDNLTETREQ</sequence>
<organism evidence="1 2">
    <name type="scientific">Candidatus Thiothrix anitrata</name>
    <dbReference type="NCBI Taxonomy" id="2823902"/>
    <lineage>
        <taxon>Bacteria</taxon>
        <taxon>Pseudomonadati</taxon>
        <taxon>Pseudomonadota</taxon>
        <taxon>Gammaproteobacteria</taxon>
        <taxon>Thiotrichales</taxon>
        <taxon>Thiotrichaceae</taxon>
        <taxon>Thiothrix</taxon>
    </lineage>
</organism>
<reference evidence="1 2" key="1">
    <citation type="submission" date="2021-04" db="EMBL/GenBank/DDBJ databases">
        <title>Genomics, taxonomy and metabolism of representatives of sulfur bacteria of the genus Thiothrix: Thiothrix fructosivorans QT, Thiothrix unzii A1T and three new species, Thiothrix subterranea sp. nov., Thiothrix litoralis sp. nov. and 'Candidatus Thiothrix anitrata' sp. nov.</title>
        <authorList>
            <person name="Ravin N.V."/>
            <person name="Smolyakov D."/>
            <person name="Rudenko T.S."/>
            <person name="Mardanov A.V."/>
            <person name="Beletsky A.V."/>
            <person name="Markov N.D."/>
            <person name="Fomenkov A.I."/>
            <person name="Roberts R.J."/>
            <person name="Karnachuk O.V."/>
            <person name="Novikov A."/>
            <person name="Grabovich M.Y."/>
        </authorList>
    </citation>
    <scope>NUCLEOTIDE SEQUENCE [LARGE SCALE GENOMIC DNA]</scope>
    <source>
        <strain evidence="1 2">A52</strain>
    </source>
</reference>
<name>A0ABX7WZB9_9GAMM</name>
<accession>A0ABX7WZB9</accession>
<evidence type="ECO:0000313" key="2">
    <source>
        <dbReference type="Proteomes" id="UP000672027"/>
    </source>
</evidence>
<protein>
    <recommendedName>
        <fullName evidence="3">Phage protein</fullName>
    </recommendedName>
</protein>
<dbReference type="Proteomes" id="UP000672027">
    <property type="component" value="Chromosome"/>
</dbReference>
<proteinExistence type="predicted"/>
<evidence type="ECO:0008006" key="3">
    <source>
        <dbReference type="Google" id="ProtNLM"/>
    </source>
</evidence>
<keyword evidence="2" id="KW-1185">Reference proteome</keyword>